<dbReference type="AlphaFoldDB" id="A0A397U0V0"/>
<dbReference type="GO" id="GO:0005524">
    <property type="term" value="F:ATP binding"/>
    <property type="evidence" value="ECO:0007669"/>
    <property type="project" value="InterPro"/>
</dbReference>
<dbReference type="InterPro" id="IPR003593">
    <property type="entry name" value="AAA+_ATPase"/>
</dbReference>
<dbReference type="EMBL" id="QKWP01002298">
    <property type="protein sequence ID" value="RIB03905.1"/>
    <property type="molecule type" value="Genomic_DNA"/>
</dbReference>
<evidence type="ECO:0000256" key="1">
    <source>
        <dbReference type="SAM" id="MobiDB-lite"/>
    </source>
</evidence>
<reference evidence="3 4" key="1">
    <citation type="submission" date="2018-06" db="EMBL/GenBank/DDBJ databases">
        <title>Comparative genomics reveals the genomic features of Rhizophagus irregularis, R. cerebriforme, R. diaphanum and Gigaspora rosea, and their symbiotic lifestyle signature.</title>
        <authorList>
            <person name="Morin E."/>
            <person name="San Clemente H."/>
            <person name="Chen E.C.H."/>
            <person name="De La Providencia I."/>
            <person name="Hainaut M."/>
            <person name="Kuo A."/>
            <person name="Kohler A."/>
            <person name="Murat C."/>
            <person name="Tang N."/>
            <person name="Roy S."/>
            <person name="Loubradou J."/>
            <person name="Henrissat B."/>
            <person name="Grigoriev I.V."/>
            <person name="Corradi N."/>
            <person name="Roux C."/>
            <person name="Martin F.M."/>
        </authorList>
    </citation>
    <scope>NUCLEOTIDE SEQUENCE [LARGE SCALE GENOMIC DNA]</scope>
    <source>
        <strain evidence="3 4">DAOM 194757</strain>
    </source>
</reference>
<dbReference type="SMART" id="SM00382">
    <property type="entry name" value="AAA"/>
    <property type="match status" value="1"/>
</dbReference>
<evidence type="ECO:0000259" key="2">
    <source>
        <dbReference type="SMART" id="SM00382"/>
    </source>
</evidence>
<dbReference type="InterPro" id="IPR003959">
    <property type="entry name" value="ATPase_AAA_core"/>
</dbReference>
<proteinExistence type="predicted"/>
<dbReference type="InterPro" id="IPR054289">
    <property type="entry name" value="DUF7025"/>
</dbReference>
<feature type="region of interest" description="Disordered" evidence="1">
    <location>
        <begin position="23"/>
        <end position="49"/>
    </location>
</feature>
<dbReference type="OrthoDB" id="10042665at2759"/>
<gene>
    <name evidence="3" type="ORF">C2G38_2223796</name>
</gene>
<comment type="caution">
    <text evidence="3">The sequence shown here is derived from an EMBL/GenBank/DDBJ whole genome shotgun (WGS) entry which is preliminary data.</text>
</comment>
<accession>A0A397U0V0</accession>
<sequence>MSENSEKVTKDVAKDVSKLDDEYIKDSVTETSGENKDDPTTENKKTTENNIIKSEIQTPILNPITPIILPPKSNRSLIPSVPFTFSTVGYPVVQPILPLAKGSEPFTTEEIDDSIFIKIVDKNLLTTLQSFVRSEDLYTVNPKISAHELFMILPQLRTFVGQDPQETNHEFSDQVLPSDNQIHSPLKQLVDWLEKEYDSTLKQINNMTDKSEISYKHFVVSISKRYAFKTQIYAQLHGKVCGAQVKRCEYKSYGSTQLFIITGEIIDSNGYEFANVTKNWYIDHFVGVLNIDKLPVVPLHKECELRDELIKRGKKFEMLAIGPHYLRYSGKFFRQSWFGPTYYKGDGRIMIDASTFGLSNPNYDMGLANYNPATYSYNYNNTLPKSSNKGDSSKKKVREMDLYMCSPTFFGFSFMAKKWGQFYVDQVDEIKFDDDAFDNLIMDTNKKEIIISLVKSELSGGLDLISGKGGGCIFLLHGPPGVGKTLTAEAISEYLHRPLYAVSVGELGVTPKELEDKLSEILEVSSIWNAVILIDEVDIFLEQRSKNDVNRNALVGIFLRLLEYHQGILFLTTNRVESFDKFL</sequence>
<feature type="domain" description="AAA+ ATPase" evidence="2">
    <location>
        <begin position="470"/>
        <end position="583"/>
    </location>
</feature>
<dbReference type="SUPFAM" id="SSF52540">
    <property type="entry name" value="P-loop containing nucleoside triphosphate hydrolases"/>
    <property type="match status" value="1"/>
</dbReference>
<dbReference type="Pfam" id="PF22942">
    <property type="entry name" value="DUF7025"/>
    <property type="match status" value="1"/>
</dbReference>
<dbReference type="Pfam" id="PF00004">
    <property type="entry name" value="AAA"/>
    <property type="match status" value="1"/>
</dbReference>
<dbReference type="Gene3D" id="3.40.50.300">
    <property type="entry name" value="P-loop containing nucleotide triphosphate hydrolases"/>
    <property type="match status" value="1"/>
</dbReference>
<evidence type="ECO:0000313" key="4">
    <source>
        <dbReference type="Proteomes" id="UP000266673"/>
    </source>
</evidence>
<dbReference type="InterPro" id="IPR027417">
    <property type="entry name" value="P-loop_NTPase"/>
</dbReference>
<keyword evidence="4" id="KW-1185">Reference proteome</keyword>
<dbReference type="PANTHER" id="PTHR46411">
    <property type="entry name" value="FAMILY ATPASE, PUTATIVE-RELATED"/>
    <property type="match status" value="1"/>
</dbReference>
<dbReference type="PANTHER" id="PTHR46411:SF3">
    <property type="entry name" value="AAA+ ATPASE DOMAIN-CONTAINING PROTEIN"/>
    <property type="match status" value="1"/>
</dbReference>
<dbReference type="Proteomes" id="UP000266673">
    <property type="component" value="Unassembled WGS sequence"/>
</dbReference>
<organism evidence="3 4">
    <name type="scientific">Gigaspora rosea</name>
    <dbReference type="NCBI Taxonomy" id="44941"/>
    <lineage>
        <taxon>Eukaryota</taxon>
        <taxon>Fungi</taxon>
        <taxon>Fungi incertae sedis</taxon>
        <taxon>Mucoromycota</taxon>
        <taxon>Glomeromycotina</taxon>
        <taxon>Glomeromycetes</taxon>
        <taxon>Diversisporales</taxon>
        <taxon>Gigasporaceae</taxon>
        <taxon>Gigaspora</taxon>
    </lineage>
</organism>
<dbReference type="GO" id="GO:0016887">
    <property type="term" value="F:ATP hydrolysis activity"/>
    <property type="evidence" value="ECO:0007669"/>
    <property type="project" value="InterPro"/>
</dbReference>
<evidence type="ECO:0000313" key="3">
    <source>
        <dbReference type="EMBL" id="RIB03905.1"/>
    </source>
</evidence>
<protein>
    <recommendedName>
        <fullName evidence="2">AAA+ ATPase domain-containing protein</fullName>
    </recommendedName>
</protein>
<dbReference type="CDD" id="cd19481">
    <property type="entry name" value="RecA-like_protease"/>
    <property type="match status" value="1"/>
</dbReference>
<name>A0A397U0V0_9GLOM</name>
<dbReference type="STRING" id="44941.A0A397U0V0"/>
<feature type="compositionally biased region" description="Basic and acidic residues" evidence="1">
    <location>
        <begin position="23"/>
        <end position="47"/>
    </location>
</feature>